<dbReference type="AlphaFoldDB" id="A0A317JSK5"/>
<feature type="transmembrane region" description="Helical" evidence="1">
    <location>
        <begin position="9"/>
        <end position="29"/>
    </location>
</feature>
<evidence type="ECO:0000313" key="3">
    <source>
        <dbReference type="Proteomes" id="UP000246104"/>
    </source>
</evidence>
<feature type="transmembrane region" description="Helical" evidence="1">
    <location>
        <begin position="55"/>
        <end position="75"/>
    </location>
</feature>
<organism evidence="2 3">
    <name type="scientific">Candidatus Cerribacteria bacterium 'Amazon FNV 2010 28 9'</name>
    <dbReference type="NCBI Taxonomy" id="2081795"/>
    <lineage>
        <taxon>Bacteria</taxon>
        <taxon>Candidatus Cerribacteria</taxon>
    </lineage>
</organism>
<feature type="transmembrane region" description="Helical" evidence="1">
    <location>
        <begin position="164"/>
        <end position="197"/>
    </location>
</feature>
<name>A0A317JSK5_9BACT</name>
<proteinExistence type="predicted"/>
<feature type="transmembrane region" description="Helical" evidence="1">
    <location>
        <begin position="350"/>
        <end position="371"/>
    </location>
</feature>
<feature type="transmembrane region" description="Helical" evidence="1">
    <location>
        <begin position="113"/>
        <end position="129"/>
    </location>
</feature>
<accession>A0A317JSK5</accession>
<feature type="transmembrane region" description="Helical" evidence="1">
    <location>
        <begin position="378"/>
        <end position="399"/>
    </location>
</feature>
<keyword evidence="1" id="KW-1133">Transmembrane helix</keyword>
<evidence type="ECO:0008006" key="4">
    <source>
        <dbReference type="Google" id="ProtNLM"/>
    </source>
</evidence>
<sequence>MSFLAKHRLLVLSFCFIIVGFFLRAFQLWRDLVFVYDQGRDALEVQQILEGHLTLIGPTTGLTGVFLGPFYYYFLTPLYVLGQGNPIVPAYGLALLSAGVAFLLFWIGKKAGGTIVGCIAALLFTFSFSQIQFARWLSNPVPLPFFSCLLFLSLFAGLQTKKIHWFLCVGLLMGICIQLEAANAMFLIPTLVIITAYELTAELLQKKQVTVWTIARSMITAFQKRLKLIVVAIVGFGLFLLPQAFFELRHQFLSTKALIESFRTTRDHSVIVNIGNRAQLLFHLYAKGLFPGKEWLFGVLIIVCCIVGFVKRATLWKSRMFRIIACWFFVPLLFDLWYNGNHGNFWDYYIIGQHQALYLLIATIIGVGILSKGCIQKGITIVSVILFSFFLLLNIHQWMGFIQPYDGRLSLSLQLDAIHWIEDQSNGQPFGAWMYTPDAQDDPYKYLFQYVAKTTGILPVEHPEHTKNMFLLVEDDPVYWKRHDEWIASMASIGTIKQSKKFGAVTVYEVERQDGNPKKK</sequence>
<protein>
    <recommendedName>
        <fullName evidence="4">Glycosyltransferase RgtA/B/C/D-like domain-containing protein</fullName>
    </recommendedName>
</protein>
<keyword evidence="1" id="KW-0472">Membrane</keyword>
<feature type="transmembrane region" description="Helical" evidence="1">
    <location>
        <begin position="295"/>
        <end position="313"/>
    </location>
</feature>
<keyword evidence="1" id="KW-0812">Transmembrane</keyword>
<feature type="transmembrane region" description="Helical" evidence="1">
    <location>
        <begin position="226"/>
        <end position="246"/>
    </location>
</feature>
<feature type="transmembrane region" description="Helical" evidence="1">
    <location>
        <begin position="87"/>
        <end position="107"/>
    </location>
</feature>
<gene>
    <name evidence="2" type="ORF">C5B42_00845</name>
</gene>
<reference evidence="2 3" key="1">
    <citation type="submission" date="2018-02" db="EMBL/GenBank/DDBJ databases">
        <title>Genomic Reconstructions from Amazon Rainforest and Pasture Soil Reveal Novel Insights into the Physiology of Candidate Phyla in Tropical Sites.</title>
        <authorList>
            <person name="Kroeger M.E."/>
            <person name="Delmont T."/>
            <person name="Eren A.M."/>
            <person name="Guo J."/>
            <person name="Meyer K.M."/>
            <person name="Khan K."/>
            <person name="Rodrigues J.L.M."/>
            <person name="Bohannan B.J.M."/>
            <person name="Tringe S."/>
            <person name="Borges C.D."/>
            <person name="Tiedje J."/>
            <person name="Tsai S.M."/>
            <person name="Nusslein K."/>
        </authorList>
    </citation>
    <scope>NUCLEOTIDE SEQUENCE [LARGE SCALE GENOMIC DNA]</scope>
    <source>
        <strain evidence="2">Amazon FNV 2010 28 9</strain>
    </source>
</reference>
<evidence type="ECO:0000256" key="1">
    <source>
        <dbReference type="SAM" id="Phobius"/>
    </source>
</evidence>
<dbReference type="Proteomes" id="UP000246104">
    <property type="component" value="Unassembled WGS sequence"/>
</dbReference>
<comment type="caution">
    <text evidence="2">The sequence shown here is derived from an EMBL/GenBank/DDBJ whole genome shotgun (WGS) entry which is preliminary data.</text>
</comment>
<dbReference type="EMBL" id="PSRQ01000014">
    <property type="protein sequence ID" value="PWU24051.1"/>
    <property type="molecule type" value="Genomic_DNA"/>
</dbReference>
<feature type="transmembrane region" description="Helical" evidence="1">
    <location>
        <begin position="320"/>
        <end position="338"/>
    </location>
</feature>
<feature type="transmembrane region" description="Helical" evidence="1">
    <location>
        <begin position="141"/>
        <end position="158"/>
    </location>
</feature>
<evidence type="ECO:0000313" key="2">
    <source>
        <dbReference type="EMBL" id="PWU24051.1"/>
    </source>
</evidence>